<dbReference type="Proteomes" id="UP000030669">
    <property type="component" value="Unassembled WGS sequence"/>
</dbReference>
<organism evidence="2 3">
    <name type="scientific">Gloeophyllum trabeum (strain ATCC 11539 / FP-39264 / Madison 617)</name>
    <name type="common">Brown rot fungus</name>
    <dbReference type="NCBI Taxonomy" id="670483"/>
    <lineage>
        <taxon>Eukaryota</taxon>
        <taxon>Fungi</taxon>
        <taxon>Dikarya</taxon>
        <taxon>Basidiomycota</taxon>
        <taxon>Agaricomycotina</taxon>
        <taxon>Agaricomycetes</taxon>
        <taxon>Gloeophyllales</taxon>
        <taxon>Gloeophyllaceae</taxon>
        <taxon>Gloeophyllum</taxon>
    </lineage>
</organism>
<accession>S7Q0X7</accession>
<dbReference type="RefSeq" id="XP_007867764.1">
    <property type="nucleotide sequence ID" value="XM_007869573.1"/>
</dbReference>
<dbReference type="GeneID" id="19309626"/>
<dbReference type="KEGG" id="gtr:GLOTRDRAFT_94679"/>
<name>S7Q0X7_GLOTA</name>
<dbReference type="AlphaFoldDB" id="S7Q0X7"/>
<feature type="region of interest" description="Disordered" evidence="1">
    <location>
        <begin position="160"/>
        <end position="179"/>
    </location>
</feature>
<proteinExistence type="predicted"/>
<sequence>MSYLGSRAVKPLRRDARGKAEYAVAKLELVGIQMISSGMYGEGPALGWHVTPWTEGIIRGFHFDQERTAPQDSDVIEAATGVLPDKYYVGRMSIGREYLESQSSLGCRRQHFKLPEIARGGTDGQKTCGCINDIGRTIRPLGPGDNPILMHHPRVNNCDALPLSNQSSSQSTEKHSPKSAVSMEVPAVHCLPVELLSKVFVDCACSTSILWCDVAITHHNLPMTLPALDKATELRILPEHKATASLMELCIARSGTYPMEVSLDLDIVPPEGVRECLKTWRTCISRCKLLRLKGTTQILQLLFQTTTELPFLEAIAMHYLTGLSLGVVDLNQSIIRLLREQRSSLKSLALHFIDYDESQMPVTSFPNLEEVELTFRCDWFITVLPAIIAPKLRNLSVTAPSPSPGAPLVVSLAAMLAVSGKRLQKLYIACFNVFESEQELYNILKAVPSLASLSIVGALVSGTRLDEILGALVRRDPATSQFPVPRLEKLDIRLVTRDIEDCVDEENLSHVLALRLRGECAIAKLETVDIHVAGSFDRPALEWRARPGMEDIVRVLESEYHVFSDGGSTTYLMVRVSHVQRVAVIGLSISPDAVLDGIGNLDTRTYQDRRRDGTYIGVL</sequence>
<evidence type="ECO:0000313" key="2">
    <source>
        <dbReference type="EMBL" id="EPQ53418.1"/>
    </source>
</evidence>
<reference evidence="2 3" key="1">
    <citation type="journal article" date="2012" name="Science">
        <title>The Paleozoic origin of enzymatic lignin decomposition reconstructed from 31 fungal genomes.</title>
        <authorList>
            <person name="Floudas D."/>
            <person name="Binder M."/>
            <person name="Riley R."/>
            <person name="Barry K."/>
            <person name="Blanchette R.A."/>
            <person name="Henrissat B."/>
            <person name="Martinez A.T."/>
            <person name="Otillar R."/>
            <person name="Spatafora J.W."/>
            <person name="Yadav J.S."/>
            <person name="Aerts A."/>
            <person name="Benoit I."/>
            <person name="Boyd A."/>
            <person name="Carlson A."/>
            <person name="Copeland A."/>
            <person name="Coutinho P.M."/>
            <person name="de Vries R.P."/>
            <person name="Ferreira P."/>
            <person name="Findley K."/>
            <person name="Foster B."/>
            <person name="Gaskell J."/>
            <person name="Glotzer D."/>
            <person name="Gorecki P."/>
            <person name="Heitman J."/>
            <person name="Hesse C."/>
            <person name="Hori C."/>
            <person name="Igarashi K."/>
            <person name="Jurgens J.A."/>
            <person name="Kallen N."/>
            <person name="Kersten P."/>
            <person name="Kohler A."/>
            <person name="Kuees U."/>
            <person name="Kumar T.K.A."/>
            <person name="Kuo A."/>
            <person name="LaButti K."/>
            <person name="Larrondo L.F."/>
            <person name="Lindquist E."/>
            <person name="Ling A."/>
            <person name="Lombard V."/>
            <person name="Lucas S."/>
            <person name="Lundell T."/>
            <person name="Martin R."/>
            <person name="McLaughlin D.J."/>
            <person name="Morgenstern I."/>
            <person name="Morin E."/>
            <person name="Murat C."/>
            <person name="Nagy L.G."/>
            <person name="Nolan M."/>
            <person name="Ohm R.A."/>
            <person name="Patyshakuliyeva A."/>
            <person name="Rokas A."/>
            <person name="Ruiz-Duenas F.J."/>
            <person name="Sabat G."/>
            <person name="Salamov A."/>
            <person name="Samejima M."/>
            <person name="Schmutz J."/>
            <person name="Slot J.C."/>
            <person name="St John F."/>
            <person name="Stenlid J."/>
            <person name="Sun H."/>
            <person name="Sun S."/>
            <person name="Syed K."/>
            <person name="Tsang A."/>
            <person name="Wiebenga A."/>
            <person name="Young D."/>
            <person name="Pisabarro A."/>
            <person name="Eastwood D.C."/>
            <person name="Martin F."/>
            <person name="Cullen D."/>
            <person name="Grigoriev I.V."/>
            <person name="Hibbett D.S."/>
        </authorList>
    </citation>
    <scope>NUCLEOTIDE SEQUENCE [LARGE SCALE GENOMIC DNA]</scope>
    <source>
        <strain evidence="2 3">ATCC 11539</strain>
    </source>
</reference>
<dbReference type="InterPro" id="IPR032675">
    <property type="entry name" value="LRR_dom_sf"/>
</dbReference>
<dbReference type="HOGENOM" id="CLU_441485_0_0_1"/>
<keyword evidence="3" id="KW-1185">Reference proteome</keyword>
<evidence type="ECO:0000313" key="3">
    <source>
        <dbReference type="Proteomes" id="UP000030669"/>
    </source>
</evidence>
<dbReference type="EMBL" id="KB469305">
    <property type="protein sequence ID" value="EPQ53418.1"/>
    <property type="molecule type" value="Genomic_DNA"/>
</dbReference>
<evidence type="ECO:0000256" key="1">
    <source>
        <dbReference type="SAM" id="MobiDB-lite"/>
    </source>
</evidence>
<gene>
    <name evidence="2" type="ORF">GLOTRDRAFT_94679</name>
</gene>
<protein>
    <submittedName>
        <fullName evidence="2">Uncharacterized protein</fullName>
    </submittedName>
</protein>
<dbReference type="Gene3D" id="3.80.10.10">
    <property type="entry name" value="Ribonuclease Inhibitor"/>
    <property type="match status" value="1"/>
</dbReference>